<evidence type="ECO:0000313" key="2">
    <source>
        <dbReference type="EMBL" id="KAJ4163929.1"/>
    </source>
</evidence>
<protein>
    <submittedName>
        <fullName evidence="2">Uncharacterized protein</fullName>
    </submittedName>
</protein>
<dbReference type="KEGG" id="amus:LMH87_005629"/>
<accession>A0A9W8USA9</accession>
<evidence type="ECO:0000256" key="1">
    <source>
        <dbReference type="SAM" id="MobiDB-lite"/>
    </source>
</evidence>
<gene>
    <name evidence="2" type="ORF">LMH87_005629</name>
</gene>
<feature type="region of interest" description="Disordered" evidence="1">
    <location>
        <begin position="1"/>
        <end position="62"/>
    </location>
</feature>
<dbReference type="RefSeq" id="XP_056058844.1">
    <property type="nucleotide sequence ID" value="XM_056203379.1"/>
</dbReference>
<dbReference type="AlphaFoldDB" id="A0A9W8USA9"/>
<dbReference type="EMBL" id="JAJHUN010000001">
    <property type="protein sequence ID" value="KAJ4163929.1"/>
    <property type="molecule type" value="Genomic_DNA"/>
</dbReference>
<dbReference type="GeneID" id="80892788"/>
<name>A0A9W8USA9_AKAMU</name>
<comment type="caution">
    <text evidence="2">The sequence shown here is derived from an EMBL/GenBank/DDBJ whole genome shotgun (WGS) entry which is preliminary data.</text>
</comment>
<evidence type="ECO:0000313" key="3">
    <source>
        <dbReference type="Proteomes" id="UP001144673"/>
    </source>
</evidence>
<keyword evidence="3" id="KW-1185">Reference proteome</keyword>
<feature type="compositionally biased region" description="Basic and acidic residues" evidence="1">
    <location>
        <begin position="46"/>
        <end position="62"/>
    </location>
</feature>
<proteinExistence type="predicted"/>
<sequence>MPSPSPPRQPRGGRPLPKPRRGGTLRTLARRGDPDSDGEAGGWRVSCRDEASDATHSDKSHLSELLPSNTALYSIVSTSRTLGRLPRCWYGYSAHSTAGVDRHVMMVRRATASS</sequence>
<dbReference type="Proteomes" id="UP001144673">
    <property type="component" value="Chromosome 1"/>
</dbReference>
<organism evidence="2 3">
    <name type="scientific">Akanthomyces muscarius</name>
    <name type="common">Entomopathogenic fungus</name>
    <name type="synonym">Lecanicillium muscarium</name>
    <dbReference type="NCBI Taxonomy" id="2231603"/>
    <lineage>
        <taxon>Eukaryota</taxon>
        <taxon>Fungi</taxon>
        <taxon>Dikarya</taxon>
        <taxon>Ascomycota</taxon>
        <taxon>Pezizomycotina</taxon>
        <taxon>Sordariomycetes</taxon>
        <taxon>Hypocreomycetidae</taxon>
        <taxon>Hypocreales</taxon>
        <taxon>Cordycipitaceae</taxon>
        <taxon>Akanthomyces</taxon>
    </lineage>
</organism>
<reference evidence="2" key="1">
    <citation type="journal article" date="2023" name="Access Microbiol">
        <title>De-novo genome assembly for Akanthomyces muscarius, a biocontrol agent of insect agricultural pests.</title>
        <authorList>
            <person name="Erdos Z."/>
            <person name="Studholme D.J."/>
            <person name="Raymond B."/>
            <person name="Sharma M."/>
        </authorList>
    </citation>
    <scope>NUCLEOTIDE SEQUENCE</scope>
    <source>
        <strain evidence="2">Ve6</strain>
    </source>
</reference>